<dbReference type="Proteomes" id="UP000001511">
    <property type="component" value="Chromosome"/>
</dbReference>
<protein>
    <submittedName>
        <fullName evidence="1">Uncharacterized protein</fullName>
    </submittedName>
</protein>
<dbReference type="HOGENOM" id="CLU_3120460_0_0_3"/>
<evidence type="ECO:0000313" key="1">
    <source>
        <dbReference type="EMBL" id="ADI63793.1"/>
    </source>
</evidence>
<keyword evidence="2" id="KW-1185">Reference proteome</keyword>
<organism evidence="1 2">
    <name type="scientific">Nostoc azollae (strain 0708)</name>
    <name type="common">Anabaena azollae (strain 0708)</name>
    <dbReference type="NCBI Taxonomy" id="551115"/>
    <lineage>
        <taxon>Bacteria</taxon>
        <taxon>Bacillati</taxon>
        <taxon>Cyanobacteriota</taxon>
        <taxon>Cyanophyceae</taxon>
        <taxon>Nostocales</taxon>
        <taxon>Nostocaceae</taxon>
        <taxon>Trichormus</taxon>
    </lineage>
</organism>
<name>D7E4Z6_NOSA0</name>
<dbReference type="KEGG" id="naz:Aazo_1620"/>
<dbReference type="AlphaFoldDB" id="D7E4Z6"/>
<dbReference type="RefSeq" id="WP_013190811.1">
    <property type="nucleotide sequence ID" value="NC_014248.1"/>
</dbReference>
<evidence type="ECO:0000313" key="2">
    <source>
        <dbReference type="Proteomes" id="UP000001511"/>
    </source>
</evidence>
<sequence>MKYSTITGLFAATLTLFTTITKAEETPLSYSVNSRNLITSKILKTQKPHL</sequence>
<accession>D7E4Z6</accession>
<reference evidence="1 2" key="1">
    <citation type="journal article" date="2010" name="PLoS ONE">
        <title>Genome erosion in a nitrogen-fixing vertically transmitted endosymbiotic multicellular cyanobacterium.</title>
        <authorList>
            <person name="Ran L."/>
            <person name="Larsson J."/>
            <person name="Vigil-Stenman T."/>
            <person name="Nylander J.A."/>
            <person name="Ininbergs K."/>
            <person name="Zheng W.W."/>
            <person name="Lapidus A."/>
            <person name="Lowry S."/>
            <person name="Haselkorn R."/>
            <person name="Bergman B."/>
        </authorList>
    </citation>
    <scope>NUCLEOTIDE SEQUENCE [LARGE SCALE GENOMIC DNA]</scope>
    <source>
        <strain evidence="1 2">0708</strain>
    </source>
</reference>
<gene>
    <name evidence="1" type="ordered locus">Aazo_1620</name>
</gene>
<proteinExistence type="predicted"/>
<dbReference type="EMBL" id="CP002059">
    <property type="protein sequence ID" value="ADI63793.1"/>
    <property type="molecule type" value="Genomic_DNA"/>
</dbReference>